<dbReference type="SUPFAM" id="SSF49265">
    <property type="entry name" value="Fibronectin type III"/>
    <property type="match status" value="1"/>
</dbReference>
<dbReference type="AlphaFoldDB" id="A0A497VDD1"/>
<dbReference type="CDD" id="cd00063">
    <property type="entry name" value="FN3"/>
    <property type="match status" value="1"/>
</dbReference>
<evidence type="ECO:0000313" key="3">
    <source>
        <dbReference type="EMBL" id="RLJ34713.1"/>
    </source>
</evidence>
<reference evidence="3 5" key="2">
    <citation type="submission" date="2018-10" db="EMBL/GenBank/DDBJ databases">
        <title>Genomic Encyclopedia of Archaeal and Bacterial Type Strains, Phase II (KMG-II): from individual species to whole genera.</title>
        <authorList>
            <person name="Goeker M."/>
        </authorList>
    </citation>
    <scope>NUCLEOTIDE SEQUENCE [LARGE SCALE GENOMIC DNA]</scope>
    <source>
        <strain evidence="3 5">DSM 21886</strain>
    </source>
</reference>
<dbReference type="InterPro" id="IPR036116">
    <property type="entry name" value="FN3_sf"/>
</dbReference>
<proteinExistence type="predicted"/>
<dbReference type="PROSITE" id="PS50853">
    <property type="entry name" value="FN3"/>
    <property type="match status" value="1"/>
</dbReference>
<reference evidence="2 4" key="1">
    <citation type="submission" date="2017-12" db="EMBL/GenBank/DDBJ databases">
        <title>Genomic Encyclopedia of Type Strains, Phase III (KMG-III): the genomes of soil and plant-associated and newly described type strains.</title>
        <authorList>
            <person name="Whitman W."/>
        </authorList>
    </citation>
    <scope>NUCLEOTIDE SEQUENCE [LARGE SCALE GENOMIC DNA]</scope>
    <source>
        <strain evidence="2 4">IP-10</strain>
    </source>
</reference>
<dbReference type="InterPro" id="IPR003961">
    <property type="entry name" value="FN3_dom"/>
</dbReference>
<gene>
    <name evidence="2" type="ORF">B0G92_1431</name>
    <name evidence="3" type="ORF">CLV50_0073</name>
</gene>
<evidence type="ECO:0000313" key="2">
    <source>
        <dbReference type="EMBL" id="PKW29786.1"/>
    </source>
</evidence>
<dbReference type="PROSITE" id="PS51257">
    <property type="entry name" value="PROKAR_LIPOPROTEIN"/>
    <property type="match status" value="1"/>
</dbReference>
<feature type="domain" description="Fibronectin type-III" evidence="1">
    <location>
        <begin position="32"/>
        <end position="121"/>
    </location>
</feature>
<dbReference type="Proteomes" id="UP000233767">
    <property type="component" value="Unassembled WGS sequence"/>
</dbReference>
<organism evidence="3 5">
    <name type="scientific">Flavobacterium lindanitolerans</name>
    <dbReference type="NCBI Taxonomy" id="428988"/>
    <lineage>
        <taxon>Bacteria</taxon>
        <taxon>Pseudomonadati</taxon>
        <taxon>Bacteroidota</taxon>
        <taxon>Flavobacteriia</taxon>
        <taxon>Flavobacteriales</taxon>
        <taxon>Flavobacteriaceae</taxon>
        <taxon>Flavobacterium</taxon>
    </lineage>
</organism>
<dbReference type="InterPro" id="IPR013783">
    <property type="entry name" value="Ig-like_fold"/>
</dbReference>
<evidence type="ECO:0000313" key="4">
    <source>
        <dbReference type="Proteomes" id="UP000233767"/>
    </source>
</evidence>
<dbReference type="Proteomes" id="UP000275027">
    <property type="component" value="Unassembled WGS sequence"/>
</dbReference>
<keyword evidence="4" id="KW-1185">Reference proteome</keyword>
<dbReference type="EMBL" id="RCCB01000010">
    <property type="protein sequence ID" value="RLJ34713.1"/>
    <property type="molecule type" value="Genomic_DNA"/>
</dbReference>
<dbReference type="Gene3D" id="2.60.40.10">
    <property type="entry name" value="Immunoglobulins"/>
    <property type="match status" value="1"/>
</dbReference>
<evidence type="ECO:0000313" key="5">
    <source>
        <dbReference type="Proteomes" id="UP000275027"/>
    </source>
</evidence>
<accession>A0A497VDD1</accession>
<sequence length="307" mass="33705">MSSKITSIISIFIFILFIGCSSEDGESGNCGEVIDVSFNVYSSTSLSLTIKAGHNTGSFKIEYGPAGFAKGTGVSITTLNTVYDIGGLIPSTSYDIYVTGICDGVENNAFYKLSNVTTRQSRCAGNTELDFFQFNPNELILQFLYRDSAPSHYEVEYGLAGFTLGTGTRISTVYLQKTITDFQMDKDYDFYARTFCSPFEATPFIKYTYRTVVPCPKPTNLRSNSIIGLCDSPDARKSIGWDHQYGSYQNFVVSLIRTVGETPGANTITTGNNGEILHGPFCEWIGFYVKANCNGGSSSEWAGPHYF</sequence>
<comment type="caution">
    <text evidence="3">The sequence shown here is derived from an EMBL/GenBank/DDBJ whole genome shotgun (WGS) entry which is preliminary data.</text>
</comment>
<evidence type="ECO:0000259" key="1">
    <source>
        <dbReference type="PROSITE" id="PS50853"/>
    </source>
</evidence>
<dbReference type="EMBL" id="PJND01000007">
    <property type="protein sequence ID" value="PKW29786.1"/>
    <property type="molecule type" value="Genomic_DNA"/>
</dbReference>
<dbReference type="RefSeq" id="WP_101471580.1">
    <property type="nucleotide sequence ID" value="NZ_PJND01000007.1"/>
</dbReference>
<protein>
    <recommendedName>
        <fullName evidence="1">Fibronectin type-III domain-containing protein</fullName>
    </recommendedName>
</protein>
<name>A0A497VDD1_9FLAO</name>